<feature type="compositionally biased region" description="Low complexity" evidence="1">
    <location>
        <begin position="64"/>
        <end position="73"/>
    </location>
</feature>
<dbReference type="OrthoDB" id="7388088at2"/>
<dbReference type="AlphaFoldDB" id="A0A437J5E5"/>
<proteinExistence type="predicted"/>
<comment type="caution">
    <text evidence="3">The sequence shown here is derived from an EMBL/GenBank/DDBJ whole genome shotgun (WGS) entry which is preliminary data.</text>
</comment>
<gene>
    <name evidence="3" type="ORF">ENE74_12465</name>
</gene>
<evidence type="ECO:0000313" key="4">
    <source>
        <dbReference type="Proteomes" id="UP000282977"/>
    </source>
</evidence>
<reference evidence="3 4" key="1">
    <citation type="submission" date="2019-01" db="EMBL/GenBank/DDBJ databases">
        <authorList>
            <person name="Chen W.-M."/>
        </authorList>
    </citation>
    <scope>NUCLEOTIDE SEQUENCE [LARGE SCALE GENOMIC DNA]</scope>
    <source>
        <strain evidence="3 4">TLA-22</strain>
    </source>
</reference>
<name>A0A437J5E5_9SPHN</name>
<evidence type="ECO:0000256" key="1">
    <source>
        <dbReference type="SAM" id="MobiDB-lite"/>
    </source>
</evidence>
<feature type="signal peptide" evidence="2">
    <location>
        <begin position="1"/>
        <end position="19"/>
    </location>
</feature>
<protein>
    <recommendedName>
        <fullName evidence="5">Lytic transglycosylase domain-containing protein</fullName>
    </recommendedName>
</protein>
<accession>A0A437J5E5</accession>
<keyword evidence="2" id="KW-0732">Signal</keyword>
<dbReference type="RefSeq" id="WP_127691257.1">
    <property type="nucleotide sequence ID" value="NZ_RZUL01000004.1"/>
</dbReference>
<evidence type="ECO:0000313" key="3">
    <source>
        <dbReference type="EMBL" id="RVT40160.1"/>
    </source>
</evidence>
<evidence type="ECO:0008006" key="5">
    <source>
        <dbReference type="Google" id="ProtNLM"/>
    </source>
</evidence>
<dbReference type="EMBL" id="RZUL01000004">
    <property type="protein sequence ID" value="RVT40160.1"/>
    <property type="molecule type" value="Genomic_DNA"/>
</dbReference>
<dbReference type="Proteomes" id="UP000282977">
    <property type="component" value="Unassembled WGS sequence"/>
</dbReference>
<sequence>MRGRSILTVAGLIAGAAVAALTVPVIDAGLAQNAPESLLPPGFGDPPPPADTPRTPAPAPAPTNVPASTPTAAAGAPGLSVDLAMPADMADNAAAEVALSEEELAAQQAKYDLPDSARRSLDRVGPLTPETRGLAANAFGRQSGQYLASLMKASHAPFASRWTSILLRRALLSATNTPRDIDGADYVAERAWLLLRMGEADAARMLVQSVDPDRFTPRLYAIAMQTYLATADPAGLCPLSAGALRTSKEPGWQMSRAICASFAGDQGSASGALNQAQRQGIARGIDYRLAEKVVGAGFNARRSVKIEWDGVDNLTAWRFGLATAVNVPIPDDLWRTAGTHVRAWEARAPVLGPLRRWDGTQIAARLGVFSSAALVDFYSAAAADPDATDAARDRAEALATAHTGTTPGARIDAMRGIWQDADGAFDYTGLIAVARAAAGLPLVPVAADDMVRLIGAMLSAGYDRSAARWAGAVNGSDDDGAQDAWALLALGAPSPVVDLSRNRVSAYIDASDGMKGQMLLAGLAGLNRLPAGEAASLAGDAGLSLAANTRWARAIGAAAQRGERGTVALLAAIGLQVPDWRRVPPAHLYHIVAALHRVGLDPEARMIAAEAITRL</sequence>
<keyword evidence="4" id="KW-1185">Reference proteome</keyword>
<feature type="region of interest" description="Disordered" evidence="1">
    <location>
        <begin position="37"/>
        <end position="73"/>
    </location>
</feature>
<organism evidence="3 4">
    <name type="scientific">Sphingobium algorifonticola</name>
    <dbReference type="NCBI Taxonomy" id="2008318"/>
    <lineage>
        <taxon>Bacteria</taxon>
        <taxon>Pseudomonadati</taxon>
        <taxon>Pseudomonadota</taxon>
        <taxon>Alphaproteobacteria</taxon>
        <taxon>Sphingomonadales</taxon>
        <taxon>Sphingomonadaceae</taxon>
        <taxon>Sphingobium</taxon>
    </lineage>
</organism>
<evidence type="ECO:0000256" key="2">
    <source>
        <dbReference type="SAM" id="SignalP"/>
    </source>
</evidence>
<feature type="compositionally biased region" description="Pro residues" evidence="1">
    <location>
        <begin position="43"/>
        <end position="63"/>
    </location>
</feature>
<feature type="chain" id="PRO_5019197826" description="Lytic transglycosylase domain-containing protein" evidence="2">
    <location>
        <begin position="20"/>
        <end position="615"/>
    </location>
</feature>